<feature type="domain" description="Methyltransferase" evidence="3">
    <location>
        <begin position="40"/>
        <end position="143"/>
    </location>
</feature>
<keyword evidence="1 4" id="KW-0489">Methyltransferase</keyword>
<dbReference type="InterPro" id="IPR029063">
    <property type="entry name" value="SAM-dependent_MTases_sf"/>
</dbReference>
<keyword evidence="2 4" id="KW-0808">Transferase</keyword>
<dbReference type="PANTHER" id="PTHR43861">
    <property type="entry name" value="TRANS-ACONITATE 2-METHYLTRANSFERASE-RELATED"/>
    <property type="match status" value="1"/>
</dbReference>
<evidence type="ECO:0000313" key="4">
    <source>
        <dbReference type="EMBL" id="MDO7905503.1"/>
    </source>
</evidence>
<organism evidence="4 5">
    <name type="scientific">Paenibacillus lacisoli</name>
    <dbReference type="NCBI Taxonomy" id="3064525"/>
    <lineage>
        <taxon>Bacteria</taxon>
        <taxon>Bacillati</taxon>
        <taxon>Bacillota</taxon>
        <taxon>Bacilli</taxon>
        <taxon>Bacillales</taxon>
        <taxon>Paenibacillaceae</taxon>
        <taxon>Paenibacillus</taxon>
    </lineage>
</organism>
<reference evidence="4 5" key="1">
    <citation type="submission" date="2023-07" db="EMBL/GenBank/DDBJ databases">
        <title>Paenibacillus sp. JX-17 nov. isolated from soil.</title>
        <authorList>
            <person name="Wan Y."/>
            <person name="Liu B."/>
        </authorList>
    </citation>
    <scope>NUCLEOTIDE SEQUENCE [LARGE SCALE GENOMIC DNA]</scope>
    <source>
        <strain evidence="4 5">JX-17</strain>
    </source>
</reference>
<comment type="caution">
    <text evidence="4">The sequence shown here is derived from an EMBL/GenBank/DDBJ whole genome shotgun (WGS) entry which is preliminary data.</text>
</comment>
<dbReference type="PANTHER" id="PTHR43861:SF1">
    <property type="entry name" value="TRANS-ACONITATE 2-METHYLTRANSFERASE"/>
    <property type="match status" value="1"/>
</dbReference>
<dbReference type="Gene3D" id="2.20.25.110">
    <property type="entry name" value="S-adenosyl-L-methionine-dependent methyltransferases"/>
    <property type="match status" value="1"/>
</dbReference>
<keyword evidence="5" id="KW-1185">Reference proteome</keyword>
<evidence type="ECO:0000256" key="1">
    <source>
        <dbReference type="ARBA" id="ARBA00022603"/>
    </source>
</evidence>
<dbReference type="RefSeq" id="WP_305022666.1">
    <property type="nucleotide sequence ID" value="NZ_JAUQTB010000001.1"/>
</dbReference>
<dbReference type="Gene3D" id="3.40.50.150">
    <property type="entry name" value="Vaccinia Virus protein VP39"/>
    <property type="match status" value="1"/>
</dbReference>
<name>A0ABT9CD36_9BACL</name>
<dbReference type="EC" id="2.1.1.-" evidence="4"/>
<dbReference type="SUPFAM" id="SSF53335">
    <property type="entry name" value="S-adenosyl-L-methionine-dependent methyltransferases"/>
    <property type="match status" value="1"/>
</dbReference>
<dbReference type="EMBL" id="JAUQTB010000001">
    <property type="protein sequence ID" value="MDO7905503.1"/>
    <property type="molecule type" value="Genomic_DNA"/>
</dbReference>
<dbReference type="GO" id="GO:0008168">
    <property type="term" value="F:methyltransferase activity"/>
    <property type="evidence" value="ECO:0007669"/>
    <property type="project" value="UniProtKB-KW"/>
</dbReference>
<gene>
    <name evidence="4" type="ORF">Q5741_03650</name>
</gene>
<dbReference type="Pfam" id="PF13649">
    <property type="entry name" value="Methyltransf_25"/>
    <property type="match status" value="1"/>
</dbReference>
<sequence>MASYRRFAYVYDELMEDMPYPDWLRFARTAWEKYGMPKTVAELGCGTGSITIPLVNSGFEVSGIDLSADMLSVARRKMEATPQGHRLFREGSVRWLQQDMREWRLPEMVDSVISFCDCVNYLLNEDDIIATFRQTYKGLKPGGTFLFDVHHPNTLVRYDEEQPFVLDERSVSYIWTCDYDAGRREIEHHLSIFARSEEAGRDMYQRFEETHNQRAYDPDWMKVELVKAGFTDVKVYADFEWVEAGEDAQRLFFVAVK</sequence>
<protein>
    <submittedName>
        <fullName evidence="4">Class I SAM-dependent methyltransferase</fullName>
        <ecNumber evidence="4">2.1.1.-</ecNumber>
    </submittedName>
</protein>
<evidence type="ECO:0000313" key="5">
    <source>
        <dbReference type="Proteomes" id="UP001240171"/>
    </source>
</evidence>
<dbReference type="CDD" id="cd02440">
    <property type="entry name" value="AdoMet_MTases"/>
    <property type="match status" value="1"/>
</dbReference>
<proteinExistence type="predicted"/>
<dbReference type="GO" id="GO:0032259">
    <property type="term" value="P:methylation"/>
    <property type="evidence" value="ECO:0007669"/>
    <property type="project" value="UniProtKB-KW"/>
</dbReference>
<dbReference type="Proteomes" id="UP001240171">
    <property type="component" value="Unassembled WGS sequence"/>
</dbReference>
<dbReference type="InterPro" id="IPR041698">
    <property type="entry name" value="Methyltransf_25"/>
</dbReference>
<evidence type="ECO:0000259" key="3">
    <source>
        <dbReference type="Pfam" id="PF13649"/>
    </source>
</evidence>
<accession>A0ABT9CD36</accession>
<evidence type="ECO:0000256" key="2">
    <source>
        <dbReference type="ARBA" id="ARBA00022679"/>
    </source>
</evidence>